<feature type="compositionally biased region" description="Basic residues" evidence="1">
    <location>
        <begin position="18"/>
        <end position="27"/>
    </location>
</feature>
<organism evidence="2">
    <name type="scientific">Octopus bimaculoides</name>
    <name type="common">California two-spotted octopus</name>
    <dbReference type="NCBI Taxonomy" id="37653"/>
    <lineage>
        <taxon>Eukaryota</taxon>
        <taxon>Metazoa</taxon>
        <taxon>Spiralia</taxon>
        <taxon>Lophotrochozoa</taxon>
        <taxon>Mollusca</taxon>
        <taxon>Cephalopoda</taxon>
        <taxon>Coleoidea</taxon>
        <taxon>Octopodiformes</taxon>
        <taxon>Octopoda</taxon>
        <taxon>Incirrata</taxon>
        <taxon>Octopodidae</taxon>
        <taxon>Octopus</taxon>
    </lineage>
</organism>
<dbReference type="AlphaFoldDB" id="A0A0L8FW39"/>
<sequence>MVSRNIENPSIRAGAGKCGRKRSRKPRSRMTYCVGCCRKTPTYNSKVVRLQNGVCALKGGCSICTSLKYKFVSPKFARKWRTI</sequence>
<evidence type="ECO:0000256" key="1">
    <source>
        <dbReference type="SAM" id="MobiDB-lite"/>
    </source>
</evidence>
<proteinExistence type="predicted"/>
<dbReference type="EMBL" id="KQ425860">
    <property type="protein sequence ID" value="KOF68918.1"/>
    <property type="molecule type" value="Genomic_DNA"/>
</dbReference>
<gene>
    <name evidence="2" type="ORF">OCBIM_22006292mg</name>
</gene>
<protein>
    <recommendedName>
        <fullName evidence="3">DUF5679 domain-containing protein</fullName>
    </recommendedName>
</protein>
<accession>A0A0L8FW39</accession>
<reference evidence="2" key="1">
    <citation type="submission" date="2015-07" db="EMBL/GenBank/DDBJ databases">
        <title>MeaNS - Measles Nucleotide Surveillance Program.</title>
        <authorList>
            <person name="Tran T."/>
            <person name="Druce J."/>
        </authorList>
    </citation>
    <scope>NUCLEOTIDE SEQUENCE</scope>
    <source>
        <strain evidence="2">UCB-OBI-ISO-001</strain>
        <tissue evidence="2">Gonad</tissue>
    </source>
</reference>
<evidence type="ECO:0008006" key="3">
    <source>
        <dbReference type="Google" id="ProtNLM"/>
    </source>
</evidence>
<evidence type="ECO:0000313" key="2">
    <source>
        <dbReference type="EMBL" id="KOF68918.1"/>
    </source>
</evidence>
<feature type="region of interest" description="Disordered" evidence="1">
    <location>
        <begin position="1"/>
        <end position="27"/>
    </location>
</feature>
<name>A0A0L8FW39_OCTBM</name>